<accession>A0A1Y2C5R8</accession>
<feature type="region of interest" description="Disordered" evidence="1">
    <location>
        <begin position="108"/>
        <end position="151"/>
    </location>
</feature>
<sequence>MGHPFRLDLKVFPTGNHDLEFEILSIKLSKHSNPHHQVSCTLLKYLIEDRVKLHSKAILIRDLNQSRQSFTDWTTQKKEQYEMDMFKKFKDLLNTKKHKIRELMEALEISARSETSPDEPAPTSPIIPPPKAQGSKRQRSNSPTRRNVDPK</sequence>
<feature type="compositionally biased region" description="Pro residues" evidence="1">
    <location>
        <begin position="119"/>
        <end position="131"/>
    </location>
</feature>
<evidence type="ECO:0000313" key="2">
    <source>
        <dbReference type="EMBL" id="ORY42379.1"/>
    </source>
</evidence>
<keyword evidence="3" id="KW-1185">Reference proteome</keyword>
<comment type="caution">
    <text evidence="2">The sequence shown here is derived from an EMBL/GenBank/DDBJ whole genome shotgun (WGS) entry which is preliminary data.</text>
</comment>
<evidence type="ECO:0000256" key="1">
    <source>
        <dbReference type="SAM" id="MobiDB-lite"/>
    </source>
</evidence>
<gene>
    <name evidence="2" type="ORF">BCR33DRAFT_718507</name>
</gene>
<proteinExistence type="predicted"/>
<organism evidence="2 3">
    <name type="scientific">Rhizoclosmatium globosum</name>
    <dbReference type="NCBI Taxonomy" id="329046"/>
    <lineage>
        <taxon>Eukaryota</taxon>
        <taxon>Fungi</taxon>
        <taxon>Fungi incertae sedis</taxon>
        <taxon>Chytridiomycota</taxon>
        <taxon>Chytridiomycota incertae sedis</taxon>
        <taxon>Chytridiomycetes</taxon>
        <taxon>Chytridiales</taxon>
        <taxon>Chytriomycetaceae</taxon>
        <taxon>Rhizoclosmatium</taxon>
    </lineage>
</organism>
<dbReference type="Gene3D" id="1.20.5.370">
    <property type="match status" value="1"/>
</dbReference>
<reference evidence="2 3" key="1">
    <citation type="submission" date="2016-07" db="EMBL/GenBank/DDBJ databases">
        <title>Pervasive Adenine N6-methylation of Active Genes in Fungi.</title>
        <authorList>
            <consortium name="DOE Joint Genome Institute"/>
            <person name="Mondo S.J."/>
            <person name="Dannebaum R.O."/>
            <person name="Kuo R.C."/>
            <person name="Labutti K."/>
            <person name="Haridas S."/>
            <person name="Kuo A."/>
            <person name="Salamov A."/>
            <person name="Ahrendt S.R."/>
            <person name="Lipzen A."/>
            <person name="Sullivan W."/>
            <person name="Andreopoulos W.B."/>
            <person name="Clum A."/>
            <person name="Lindquist E."/>
            <person name="Daum C."/>
            <person name="Ramamoorthy G.K."/>
            <person name="Gryganskyi A."/>
            <person name="Culley D."/>
            <person name="Magnuson J.K."/>
            <person name="James T.Y."/>
            <person name="O'Malley M.A."/>
            <person name="Stajich J.E."/>
            <person name="Spatafora J.W."/>
            <person name="Visel A."/>
            <person name="Grigoriev I.V."/>
        </authorList>
    </citation>
    <scope>NUCLEOTIDE SEQUENCE [LARGE SCALE GENOMIC DNA]</scope>
    <source>
        <strain evidence="2 3">JEL800</strain>
    </source>
</reference>
<evidence type="ECO:0000313" key="3">
    <source>
        <dbReference type="Proteomes" id="UP000193642"/>
    </source>
</evidence>
<protein>
    <submittedName>
        <fullName evidence="2">Uncharacterized protein</fullName>
    </submittedName>
</protein>
<dbReference type="EMBL" id="MCGO01000029">
    <property type="protein sequence ID" value="ORY42379.1"/>
    <property type="molecule type" value="Genomic_DNA"/>
</dbReference>
<dbReference type="InterPro" id="IPR014751">
    <property type="entry name" value="XRCC4-like_C"/>
</dbReference>
<dbReference type="Proteomes" id="UP000193642">
    <property type="component" value="Unassembled WGS sequence"/>
</dbReference>
<dbReference type="AlphaFoldDB" id="A0A1Y2C5R8"/>
<dbReference type="SUPFAM" id="SSF58022">
    <property type="entry name" value="XRCC4, C-terminal oligomerization domain"/>
    <property type="match status" value="1"/>
</dbReference>
<dbReference type="OrthoDB" id="8064436at2759"/>
<name>A0A1Y2C5R8_9FUNG</name>